<feature type="modified residue" description="4-aspartylphosphate" evidence="4">
    <location>
        <position position="591"/>
    </location>
</feature>
<evidence type="ECO:0000259" key="7">
    <source>
        <dbReference type="PROSITE" id="PS50110"/>
    </source>
</evidence>
<dbReference type="SMART" id="SM00448">
    <property type="entry name" value="REC"/>
    <property type="match status" value="2"/>
</dbReference>
<feature type="modified residue" description="4-aspartylphosphate" evidence="4">
    <location>
        <position position="55"/>
    </location>
</feature>
<evidence type="ECO:0000313" key="11">
    <source>
        <dbReference type="Proteomes" id="UP000553343"/>
    </source>
</evidence>
<comment type="catalytic activity">
    <reaction evidence="1">
        <text>ATP + protein L-histidine = ADP + protein N-phospho-L-histidine.</text>
        <dbReference type="EC" id="2.7.13.3"/>
    </reaction>
</comment>
<dbReference type="Gene3D" id="3.30.565.10">
    <property type="entry name" value="Histidine kinase-like ATPase, C-terminal domain"/>
    <property type="match status" value="1"/>
</dbReference>
<dbReference type="Gene3D" id="1.10.287.130">
    <property type="match status" value="1"/>
</dbReference>
<feature type="coiled-coil region" evidence="5">
    <location>
        <begin position="261"/>
        <end position="288"/>
    </location>
</feature>
<dbReference type="PROSITE" id="PS50110">
    <property type="entry name" value="RESPONSE_REGULATORY"/>
    <property type="match status" value="2"/>
</dbReference>
<dbReference type="InterPro" id="IPR036097">
    <property type="entry name" value="HisK_dim/P_sf"/>
</dbReference>
<dbReference type="SMART" id="SM00086">
    <property type="entry name" value="PAC"/>
    <property type="match status" value="1"/>
</dbReference>
<dbReference type="CDD" id="cd00130">
    <property type="entry name" value="PAS"/>
    <property type="match status" value="1"/>
</dbReference>
<dbReference type="SMART" id="SM00387">
    <property type="entry name" value="HATPase_c"/>
    <property type="match status" value="1"/>
</dbReference>
<gene>
    <name evidence="10" type="ORF">HXW94_01970</name>
</gene>
<evidence type="ECO:0000256" key="5">
    <source>
        <dbReference type="SAM" id="Coils"/>
    </source>
</evidence>
<dbReference type="InterPro" id="IPR000014">
    <property type="entry name" value="PAS"/>
</dbReference>
<dbReference type="InterPro" id="IPR035965">
    <property type="entry name" value="PAS-like_dom_sf"/>
</dbReference>
<dbReference type="PRINTS" id="PR00344">
    <property type="entry name" value="BCTRLSENSOR"/>
</dbReference>
<evidence type="ECO:0000256" key="3">
    <source>
        <dbReference type="ARBA" id="ARBA00022553"/>
    </source>
</evidence>
<dbReference type="InterPro" id="IPR004358">
    <property type="entry name" value="Sig_transdc_His_kin-like_C"/>
</dbReference>
<dbReference type="CDD" id="cd00156">
    <property type="entry name" value="REC"/>
    <property type="match status" value="1"/>
</dbReference>
<accession>A0A850T623</accession>
<dbReference type="Gene3D" id="3.40.50.2300">
    <property type="match status" value="2"/>
</dbReference>
<dbReference type="InterPro" id="IPR013655">
    <property type="entry name" value="PAS_fold_3"/>
</dbReference>
<dbReference type="SUPFAM" id="SSF55785">
    <property type="entry name" value="PYP-like sensor domain (PAS domain)"/>
    <property type="match status" value="1"/>
</dbReference>
<dbReference type="InterPro" id="IPR011006">
    <property type="entry name" value="CheY-like_superfamily"/>
</dbReference>
<dbReference type="SUPFAM" id="SSF52172">
    <property type="entry name" value="CheY-like"/>
    <property type="match status" value="2"/>
</dbReference>
<dbReference type="GO" id="GO:0000155">
    <property type="term" value="F:phosphorelay sensor kinase activity"/>
    <property type="evidence" value="ECO:0007669"/>
    <property type="project" value="InterPro"/>
</dbReference>
<keyword evidence="3 4" id="KW-0597">Phosphoprotein</keyword>
<dbReference type="EMBL" id="JACADJ010000004">
    <property type="protein sequence ID" value="NWH03768.1"/>
    <property type="molecule type" value="Genomic_DNA"/>
</dbReference>
<feature type="domain" description="PAS" evidence="8">
    <location>
        <begin position="153"/>
        <end position="223"/>
    </location>
</feature>
<dbReference type="InterPro" id="IPR005467">
    <property type="entry name" value="His_kinase_dom"/>
</dbReference>
<protein>
    <recommendedName>
        <fullName evidence="2">histidine kinase</fullName>
        <ecNumber evidence="2">2.7.13.3</ecNumber>
    </recommendedName>
</protein>
<feature type="coiled-coil region" evidence="5">
    <location>
        <begin position="122"/>
        <end position="156"/>
    </location>
</feature>
<evidence type="ECO:0000313" key="10">
    <source>
        <dbReference type="EMBL" id="NWH03768.1"/>
    </source>
</evidence>
<dbReference type="InterPro" id="IPR000700">
    <property type="entry name" value="PAS-assoc_C"/>
</dbReference>
<dbReference type="Pfam" id="PF02518">
    <property type="entry name" value="HATPase_c"/>
    <property type="match status" value="1"/>
</dbReference>
<keyword evidence="5" id="KW-0175">Coiled coil</keyword>
<proteinExistence type="predicted"/>
<dbReference type="SUPFAM" id="SSF47384">
    <property type="entry name" value="Homodimeric domain of signal transducing histidine kinase"/>
    <property type="match status" value="1"/>
</dbReference>
<dbReference type="RefSeq" id="WP_178365220.1">
    <property type="nucleotide sequence ID" value="NZ_JACADJ010000004.1"/>
</dbReference>
<organism evidence="10 11">
    <name type="scientific">Desulfobacter latus</name>
    <dbReference type="NCBI Taxonomy" id="2292"/>
    <lineage>
        <taxon>Bacteria</taxon>
        <taxon>Pseudomonadati</taxon>
        <taxon>Thermodesulfobacteriota</taxon>
        <taxon>Desulfobacteria</taxon>
        <taxon>Desulfobacterales</taxon>
        <taxon>Desulfobacteraceae</taxon>
        <taxon>Desulfobacter</taxon>
    </lineage>
</organism>
<evidence type="ECO:0000256" key="1">
    <source>
        <dbReference type="ARBA" id="ARBA00000085"/>
    </source>
</evidence>
<dbReference type="PANTHER" id="PTHR43547">
    <property type="entry name" value="TWO-COMPONENT HISTIDINE KINASE"/>
    <property type="match status" value="1"/>
</dbReference>
<dbReference type="Pfam" id="PF08447">
    <property type="entry name" value="PAS_3"/>
    <property type="match status" value="1"/>
</dbReference>
<dbReference type="EC" id="2.7.13.3" evidence="2"/>
<dbReference type="PROSITE" id="PS50109">
    <property type="entry name" value="HIS_KIN"/>
    <property type="match status" value="1"/>
</dbReference>
<dbReference type="InterPro" id="IPR003594">
    <property type="entry name" value="HATPase_dom"/>
</dbReference>
<feature type="domain" description="Response regulatory" evidence="7">
    <location>
        <begin position="6"/>
        <end position="123"/>
    </location>
</feature>
<dbReference type="Proteomes" id="UP000553343">
    <property type="component" value="Unassembled WGS sequence"/>
</dbReference>
<sequence length="666" mass="74216">MQSNFKILVVDDDPQILYGTVRLLKQDGYDVIEAPTGHQAIKTAKQHIPDLILLDNVLPDIDGLEVCRRLKAEKKTCDIFVCMISGIKILSEDQAEGIETGADDYIVRPVGNRELLARVAMMRRLINSEKKLKKHLEQLEELVEQRTTALRASEEKYRLIVKNQTDLVVKVDLEGKFLFASPSYCKLFGKTEDDLIGNTFMPLVHEDDQEITAKAMKNLYRPPYKAYIEQRAMTKDGWRWIGWMDTSILDQNGNVTEIIGVGRDIDERKKAELEKDKLQAQLNQSQRLESLGNMAGGIVHEFNNILSIIIGNNELVMEDLPEWSPSRESCEEIHLAGLRAINTVKQLLTFSKQDDSVKKPIEIRSVVKESLELIRSTTPTNIEIRATLSPDCLPILGDATQINQILINLCSNAMDALPISGGIIDIELRNFEIDHCNGVSAHKSAPGKYIKLMVRDNGSGISQEILDRIFEPYFTTKDVGKGSGIGLAVVHGIVENHGGSIVCESTKDKGTLFTILIPAHEGTVEEESHKTDMLFGNGERILYVDDEPAIAKLGKCHLEALGYDAFSTTDPKDALEMIKAEPDQFDLIISDMAMPNIPGDQLIAQIRSINPEMPTMICSGYSSRMSETKASKMGIRAFVMKPLKKAELAKKIRAVLDNGKQLSSNS</sequence>
<dbReference type="SMART" id="SM00388">
    <property type="entry name" value="HisKA"/>
    <property type="match status" value="1"/>
</dbReference>
<dbReference type="PROSITE" id="PS50113">
    <property type="entry name" value="PAC"/>
    <property type="match status" value="1"/>
</dbReference>
<name>A0A850T623_9BACT</name>
<evidence type="ECO:0000256" key="2">
    <source>
        <dbReference type="ARBA" id="ARBA00012438"/>
    </source>
</evidence>
<reference evidence="10 11" key="1">
    <citation type="submission" date="2020-06" db="EMBL/GenBank/DDBJ databases">
        <title>High-quality draft genome of sulfate reducer Desulfobacter latus type strain AcrS2 isolated from marine sediment.</title>
        <authorList>
            <person name="Hoppe M."/>
            <person name="Larsen C.K."/>
            <person name="Marshall I.P.G."/>
            <person name="Schramm A."/>
            <person name="Marietou A.G."/>
        </authorList>
    </citation>
    <scope>NUCLEOTIDE SEQUENCE [LARGE SCALE GENOMIC DNA]</scope>
    <source>
        <strain evidence="10 11">AcRS2</strain>
    </source>
</reference>
<dbReference type="SMART" id="SM00091">
    <property type="entry name" value="PAS"/>
    <property type="match status" value="1"/>
</dbReference>
<comment type="caution">
    <text evidence="10">The sequence shown here is derived from an EMBL/GenBank/DDBJ whole genome shotgun (WGS) entry which is preliminary data.</text>
</comment>
<feature type="domain" description="Histidine kinase" evidence="6">
    <location>
        <begin position="297"/>
        <end position="521"/>
    </location>
</feature>
<evidence type="ECO:0000256" key="4">
    <source>
        <dbReference type="PROSITE-ProRule" id="PRU00169"/>
    </source>
</evidence>
<dbReference type="PROSITE" id="PS50112">
    <property type="entry name" value="PAS"/>
    <property type="match status" value="1"/>
</dbReference>
<dbReference type="SUPFAM" id="SSF55874">
    <property type="entry name" value="ATPase domain of HSP90 chaperone/DNA topoisomerase II/histidine kinase"/>
    <property type="match status" value="1"/>
</dbReference>
<keyword evidence="11" id="KW-1185">Reference proteome</keyword>
<feature type="domain" description="Response regulatory" evidence="7">
    <location>
        <begin position="540"/>
        <end position="656"/>
    </location>
</feature>
<dbReference type="AlphaFoldDB" id="A0A850T623"/>
<dbReference type="InterPro" id="IPR001789">
    <property type="entry name" value="Sig_transdc_resp-reg_receiver"/>
</dbReference>
<dbReference type="PANTHER" id="PTHR43547:SF2">
    <property type="entry name" value="HYBRID SIGNAL TRANSDUCTION HISTIDINE KINASE C"/>
    <property type="match status" value="1"/>
</dbReference>
<dbReference type="NCBIfam" id="TIGR00229">
    <property type="entry name" value="sensory_box"/>
    <property type="match status" value="1"/>
</dbReference>
<feature type="domain" description="PAC" evidence="9">
    <location>
        <begin position="226"/>
        <end position="277"/>
    </location>
</feature>
<dbReference type="CDD" id="cd00082">
    <property type="entry name" value="HisKA"/>
    <property type="match status" value="1"/>
</dbReference>
<evidence type="ECO:0000259" key="8">
    <source>
        <dbReference type="PROSITE" id="PS50112"/>
    </source>
</evidence>
<evidence type="ECO:0000259" key="9">
    <source>
        <dbReference type="PROSITE" id="PS50113"/>
    </source>
</evidence>
<dbReference type="InterPro" id="IPR003661">
    <property type="entry name" value="HisK_dim/P_dom"/>
</dbReference>
<dbReference type="Pfam" id="PF00072">
    <property type="entry name" value="Response_reg"/>
    <property type="match status" value="2"/>
</dbReference>
<evidence type="ECO:0000259" key="6">
    <source>
        <dbReference type="PROSITE" id="PS50109"/>
    </source>
</evidence>
<dbReference type="InterPro" id="IPR001610">
    <property type="entry name" value="PAC"/>
</dbReference>
<dbReference type="Gene3D" id="3.30.450.20">
    <property type="entry name" value="PAS domain"/>
    <property type="match status" value="1"/>
</dbReference>
<dbReference type="InterPro" id="IPR036890">
    <property type="entry name" value="HATPase_C_sf"/>
</dbReference>